<dbReference type="AlphaFoldDB" id="A0A4Y9T940"/>
<keyword evidence="2" id="KW-0732">Signal</keyword>
<sequence length="156" mass="16407">MMSRTSSCLKTLTLGLLAFAGLAFAQQQQQPPQQTPPSEKPPRLETIEPGSDVPATAIPPQRGTQIIEHRNNAGQVTQIEVIAGGSHYFINNPYNAQAGNSLPGDATSAIRNTPQWKLFDFDLNSKKKAASAAEAAGGQAVPAAAEAPPPPRPATE</sequence>
<evidence type="ECO:0008006" key="5">
    <source>
        <dbReference type="Google" id="ProtNLM"/>
    </source>
</evidence>
<feature type="region of interest" description="Disordered" evidence="1">
    <location>
        <begin position="127"/>
        <end position="156"/>
    </location>
</feature>
<feature type="chain" id="PRO_5021207424" description="DUF2782 domain-containing protein" evidence="2">
    <location>
        <begin position="26"/>
        <end position="156"/>
    </location>
</feature>
<organism evidence="3 4">
    <name type="scientific">Massilia horti</name>
    <dbReference type="NCBI Taxonomy" id="2562153"/>
    <lineage>
        <taxon>Bacteria</taxon>
        <taxon>Pseudomonadati</taxon>
        <taxon>Pseudomonadota</taxon>
        <taxon>Betaproteobacteria</taxon>
        <taxon>Burkholderiales</taxon>
        <taxon>Oxalobacteraceae</taxon>
        <taxon>Telluria group</taxon>
        <taxon>Massilia</taxon>
    </lineage>
</organism>
<dbReference type="Proteomes" id="UP000297258">
    <property type="component" value="Unassembled WGS sequence"/>
</dbReference>
<evidence type="ECO:0000313" key="4">
    <source>
        <dbReference type="Proteomes" id="UP000297258"/>
    </source>
</evidence>
<comment type="caution">
    <text evidence="3">The sequence shown here is derived from an EMBL/GenBank/DDBJ whole genome shotgun (WGS) entry which is preliminary data.</text>
</comment>
<dbReference type="EMBL" id="SPUM01000009">
    <property type="protein sequence ID" value="TFW35563.1"/>
    <property type="molecule type" value="Genomic_DNA"/>
</dbReference>
<dbReference type="OrthoDB" id="8778878at2"/>
<evidence type="ECO:0000256" key="2">
    <source>
        <dbReference type="SAM" id="SignalP"/>
    </source>
</evidence>
<gene>
    <name evidence="3" type="ORF">E4O92_01870</name>
</gene>
<feature type="compositionally biased region" description="Low complexity" evidence="1">
    <location>
        <begin position="130"/>
        <end position="146"/>
    </location>
</feature>
<evidence type="ECO:0000256" key="1">
    <source>
        <dbReference type="SAM" id="MobiDB-lite"/>
    </source>
</evidence>
<feature type="compositionally biased region" description="Pro residues" evidence="1">
    <location>
        <begin position="147"/>
        <end position="156"/>
    </location>
</feature>
<name>A0A4Y9T940_9BURK</name>
<accession>A0A4Y9T940</accession>
<reference evidence="3 4" key="1">
    <citation type="submission" date="2019-03" db="EMBL/GenBank/DDBJ databases">
        <title>Draft genome of Massilia hortus sp. nov., a novel bacterial species of the Oxalobacteraceae family.</title>
        <authorList>
            <person name="Peta V."/>
            <person name="Raths R."/>
            <person name="Bucking H."/>
        </authorList>
    </citation>
    <scope>NUCLEOTIDE SEQUENCE [LARGE SCALE GENOMIC DNA]</scope>
    <source>
        <strain evidence="3 4">ONC3</strain>
    </source>
</reference>
<evidence type="ECO:0000313" key="3">
    <source>
        <dbReference type="EMBL" id="TFW35563.1"/>
    </source>
</evidence>
<feature type="signal peptide" evidence="2">
    <location>
        <begin position="1"/>
        <end position="25"/>
    </location>
</feature>
<proteinExistence type="predicted"/>
<protein>
    <recommendedName>
        <fullName evidence="5">DUF2782 domain-containing protein</fullName>
    </recommendedName>
</protein>
<keyword evidence="4" id="KW-1185">Reference proteome</keyword>
<feature type="region of interest" description="Disordered" evidence="1">
    <location>
        <begin position="27"/>
        <end position="62"/>
    </location>
</feature>